<reference evidence="3" key="1">
    <citation type="submission" date="2025-08" db="UniProtKB">
        <authorList>
            <consortium name="RefSeq"/>
        </authorList>
    </citation>
    <scope>IDENTIFICATION</scope>
    <source>
        <tissue evidence="3">Skeletal muscle</tissue>
    </source>
</reference>
<dbReference type="AlphaFoldDB" id="A0A6I9YUJ0"/>
<name>A0A6I9YUJ0_9SAUR</name>
<protein>
    <recommendedName>
        <fullName evidence="1">CFAP47-like immunoglobulin-like domain-containing protein</fullName>
    </recommendedName>
</protein>
<dbReference type="GO" id="GO:0005929">
    <property type="term" value="C:cilium"/>
    <property type="evidence" value="ECO:0007669"/>
    <property type="project" value="TreeGrafter"/>
</dbReference>
<proteinExistence type="predicted"/>
<dbReference type="GO" id="GO:0007288">
    <property type="term" value="P:sperm axoneme assembly"/>
    <property type="evidence" value="ECO:0007669"/>
    <property type="project" value="TreeGrafter"/>
</dbReference>
<dbReference type="PANTHER" id="PTHR45912">
    <property type="entry name" value="CILIA- AND FLAGELLA-ASSOCIATED PROTEIN 47"/>
    <property type="match status" value="1"/>
</dbReference>
<dbReference type="InterPro" id="IPR058952">
    <property type="entry name" value="Ig_CFAP47"/>
</dbReference>
<evidence type="ECO:0000259" key="1">
    <source>
        <dbReference type="Pfam" id="PF26579"/>
    </source>
</evidence>
<dbReference type="KEGG" id="tsr:106554164"/>
<dbReference type="RefSeq" id="XP_013928248.1">
    <property type="nucleotide sequence ID" value="XM_014072773.1"/>
</dbReference>
<dbReference type="PANTHER" id="PTHR45912:SF3">
    <property type="entry name" value="CILIA- AND FLAGELLA-ASSOCIATED PROTEIN 47"/>
    <property type="match status" value="1"/>
</dbReference>
<evidence type="ECO:0000313" key="3">
    <source>
        <dbReference type="RefSeq" id="XP_013928248.1"/>
    </source>
</evidence>
<sequence>MKLYETFIVIEVKKVHEENWTYDDTFELREAVNSQTVIIKDEELKGLRWIYPIYGIPEALANESAPAVICCRACSRLEEKLEVLLTGVVPGTTASQILQDTAMLTLSQSMSSPIHDEIQVIDGFSTTDDVMYEIQFESERMNSQLKSAVAINLIKKERDLKTGIVTLIFNIIFTPYKPTRYPEPYTAYFLPGSDSEFTVSPQAGELLPLDTAGTCITVGFKPSMYSKNHKATLVIQ</sequence>
<accession>A0A6I9YUJ0</accession>
<feature type="domain" description="CFAP47-like immunoglobulin-like" evidence="1">
    <location>
        <begin position="62"/>
        <end position="180"/>
    </location>
</feature>
<keyword evidence="2" id="KW-1185">Reference proteome</keyword>
<dbReference type="OrthoDB" id="9041641at2759"/>
<dbReference type="Pfam" id="PF26579">
    <property type="entry name" value="Ig_CFAP47"/>
    <property type="match status" value="1"/>
</dbReference>
<feature type="non-terminal residue" evidence="3">
    <location>
        <position position="236"/>
    </location>
</feature>
<dbReference type="Proteomes" id="UP000504617">
    <property type="component" value="Unplaced"/>
</dbReference>
<dbReference type="GeneID" id="106554164"/>
<evidence type="ECO:0000313" key="2">
    <source>
        <dbReference type="Proteomes" id="UP000504617"/>
    </source>
</evidence>
<organism evidence="2 3">
    <name type="scientific">Thamnophis sirtalis</name>
    <dbReference type="NCBI Taxonomy" id="35019"/>
    <lineage>
        <taxon>Eukaryota</taxon>
        <taxon>Metazoa</taxon>
        <taxon>Chordata</taxon>
        <taxon>Craniata</taxon>
        <taxon>Vertebrata</taxon>
        <taxon>Euteleostomi</taxon>
        <taxon>Lepidosauria</taxon>
        <taxon>Squamata</taxon>
        <taxon>Bifurcata</taxon>
        <taxon>Unidentata</taxon>
        <taxon>Episquamata</taxon>
        <taxon>Toxicofera</taxon>
        <taxon>Serpentes</taxon>
        <taxon>Colubroidea</taxon>
        <taxon>Colubridae</taxon>
        <taxon>Natricinae</taxon>
        <taxon>Thamnophis</taxon>
    </lineage>
</organism>
<gene>
    <name evidence="3" type="primary">LOC106554164</name>
</gene>